<dbReference type="RefSeq" id="WP_208350786.1">
    <property type="nucleotide sequence ID" value="NZ_JAALHA020000008.1"/>
</dbReference>
<accession>A0AAP5IA77</accession>
<proteinExistence type="predicted"/>
<dbReference type="Gene3D" id="2.60.40.3500">
    <property type="match status" value="1"/>
</dbReference>
<feature type="region of interest" description="Disordered" evidence="1">
    <location>
        <begin position="196"/>
        <end position="271"/>
    </location>
</feature>
<feature type="compositionally biased region" description="Polar residues" evidence="1">
    <location>
        <begin position="260"/>
        <end position="271"/>
    </location>
</feature>
<feature type="compositionally biased region" description="Polar residues" evidence="1">
    <location>
        <begin position="222"/>
        <end position="251"/>
    </location>
</feature>
<dbReference type="EMBL" id="JAALHA020000008">
    <property type="protein sequence ID" value="MDR9896574.1"/>
    <property type="molecule type" value="Genomic_DNA"/>
</dbReference>
<feature type="domain" description="AMIN" evidence="2">
    <location>
        <begin position="71"/>
        <end position="156"/>
    </location>
</feature>
<protein>
    <submittedName>
        <fullName evidence="3">AMIN domain-containing protein</fullName>
    </submittedName>
</protein>
<comment type="caution">
    <text evidence="3">The sequence shown here is derived from an EMBL/GenBank/DDBJ whole genome shotgun (WGS) entry which is preliminary data.</text>
</comment>
<evidence type="ECO:0000259" key="2">
    <source>
        <dbReference type="Pfam" id="PF11741"/>
    </source>
</evidence>
<evidence type="ECO:0000313" key="4">
    <source>
        <dbReference type="Proteomes" id="UP000667802"/>
    </source>
</evidence>
<keyword evidence="4" id="KW-1185">Reference proteome</keyword>
<gene>
    <name evidence="3" type="ORF">G7B40_018690</name>
</gene>
<sequence length="344" mass="37691">MNNRLNRQFSSLNKEVFSIIFLGLSLALTLGTVCNAEKPAQPKKNLTRLPATQKVETVSTETKPTARLEDWRFVPKASQLEMTLSAASKPHYFYLPQPSRIVVDLPATKLGSVPTRQNYSGTIQSIRVSQLKTGVTRIVMDVAPGTFVDPKQVKLQPISLNNPTHWVLRPFRTSYRTPLPSTKYPSKANYLLPTTSATQLPNNQSSTTGSYNPPQPPNNQPSRTGSYNPPQPPTDQSLSKDSYNAQQSASFNVPPPITNLPPSYSNVQQMPTVSVPPLSPRNSAQLPNNPVLPPANFPTQPTNLGNVNTTSTPEFPVPTISNSPSNSFNPNVINFGQPIPKSIR</sequence>
<organism evidence="3 4">
    <name type="scientific">Aetokthonos hydrillicola Thurmond2011</name>
    <dbReference type="NCBI Taxonomy" id="2712845"/>
    <lineage>
        <taxon>Bacteria</taxon>
        <taxon>Bacillati</taxon>
        <taxon>Cyanobacteriota</taxon>
        <taxon>Cyanophyceae</taxon>
        <taxon>Nostocales</taxon>
        <taxon>Hapalosiphonaceae</taxon>
        <taxon>Aetokthonos</taxon>
    </lineage>
</organism>
<dbReference type="Pfam" id="PF11741">
    <property type="entry name" value="AMIN"/>
    <property type="match status" value="1"/>
</dbReference>
<evidence type="ECO:0000313" key="3">
    <source>
        <dbReference type="EMBL" id="MDR9896574.1"/>
    </source>
</evidence>
<dbReference type="InterPro" id="IPR021731">
    <property type="entry name" value="AMIN_dom"/>
</dbReference>
<name>A0AAP5IA77_9CYAN</name>
<dbReference type="AlphaFoldDB" id="A0AAP5IA77"/>
<evidence type="ECO:0000256" key="1">
    <source>
        <dbReference type="SAM" id="MobiDB-lite"/>
    </source>
</evidence>
<feature type="compositionally biased region" description="Polar residues" evidence="1">
    <location>
        <begin position="196"/>
        <end position="211"/>
    </location>
</feature>
<reference evidence="4" key="1">
    <citation type="journal article" date="2021" name="Science">
        <title>Hunting the eagle killer: A cyanobacterial neurotoxin causes vacuolar myelinopathy.</title>
        <authorList>
            <person name="Breinlinger S."/>
            <person name="Phillips T.J."/>
            <person name="Haram B.N."/>
            <person name="Mares J."/>
            <person name="Martinez Yerena J.A."/>
            <person name="Hrouzek P."/>
            <person name="Sobotka R."/>
            <person name="Henderson W.M."/>
            <person name="Schmieder P."/>
            <person name="Williams S.M."/>
            <person name="Lauderdale J.D."/>
            <person name="Wilde H.D."/>
            <person name="Gerrin W."/>
            <person name="Kust A."/>
            <person name="Washington J.W."/>
            <person name="Wagner C."/>
            <person name="Geier B."/>
            <person name="Liebeke M."/>
            <person name="Enke H."/>
            <person name="Niedermeyer T.H.J."/>
            <person name="Wilde S.B."/>
        </authorList>
    </citation>
    <scope>NUCLEOTIDE SEQUENCE [LARGE SCALE GENOMIC DNA]</scope>
    <source>
        <strain evidence="4">Thurmond2011</strain>
    </source>
</reference>
<dbReference type="Proteomes" id="UP000667802">
    <property type="component" value="Unassembled WGS sequence"/>
</dbReference>